<evidence type="ECO:0008006" key="4">
    <source>
        <dbReference type="Google" id="ProtNLM"/>
    </source>
</evidence>
<name>A0A3P3W4E0_9FLAO</name>
<accession>A0A3P3W4E0</accession>
<protein>
    <recommendedName>
        <fullName evidence="4">LVIVD repeat-containing protein</fullName>
    </recommendedName>
</protein>
<keyword evidence="1" id="KW-1133">Transmembrane helix</keyword>
<dbReference type="RefSeq" id="WP_125019897.1">
    <property type="nucleotide sequence ID" value="NZ_RQVQ01000039.1"/>
</dbReference>
<dbReference type="OrthoDB" id="853480at2"/>
<evidence type="ECO:0000313" key="2">
    <source>
        <dbReference type="EMBL" id="RRJ88519.1"/>
    </source>
</evidence>
<keyword evidence="3" id="KW-1185">Reference proteome</keyword>
<dbReference type="AlphaFoldDB" id="A0A3P3W4E0"/>
<evidence type="ECO:0000313" key="3">
    <source>
        <dbReference type="Proteomes" id="UP000275719"/>
    </source>
</evidence>
<dbReference type="InterPro" id="IPR013211">
    <property type="entry name" value="LVIVD"/>
</dbReference>
<proteinExistence type="predicted"/>
<evidence type="ECO:0000256" key="1">
    <source>
        <dbReference type="SAM" id="Phobius"/>
    </source>
</evidence>
<dbReference type="Pfam" id="PF08309">
    <property type="entry name" value="LVIVD"/>
    <property type="match status" value="1"/>
</dbReference>
<keyword evidence="1" id="KW-0812">Transmembrane</keyword>
<dbReference type="PROSITE" id="PS51257">
    <property type="entry name" value="PROKAR_LIPOPROTEIN"/>
    <property type="match status" value="1"/>
</dbReference>
<gene>
    <name evidence="2" type="ORF">EG240_13545</name>
</gene>
<feature type="transmembrane region" description="Helical" evidence="1">
    <location>
        <begin position="6"/>
        <end position="23"/>
    </location>
</feature>
<dbReference type="EMBL" id="RQVQ01000039">
    <property type="protein sequence ID" value="RRJ88519.1"/>
    <property type="molecule type" value="Genomic_DNA"/>
</dbReference>
<comment type="caution">
    <text evidence="2">The sequence shown here is derived from an EMBL/GenBank/DDBJ whole genome shotgun (WGS) entry which is preliminary data.</text>
</comment>
<organism evidence="2 3">
    <name type="scientific">Paenimyroides tangerinum</name>
    <dbReference type="NCBI Taxonomy" id="2488728"/>
    <lineage>
        <taxon>Bacteria</taxon>
        <taxon>Pseudomonadati</taxon>
        <taxon>Bacteroidota</taxon>
        <taxon>Flavobacteriia</taxon>
        <taxon>Flavobacteriales</taxon>
        <taxon>Flavobacteriaceae</taxon>
        <taxon>Paenimyroides</taxon>
    </lineage>
</organism>
<sequence length="172" mass="20060">MNVKFYFFILITFIVSLIFLLSCSRPEHHYESSYEVIKMSRTDFENAVKITSPVKMKKAGKIYIKDNYLFIGDTNRGFHIYDNSNPEKPVLIAFLEMPGVTDIAIRNDVFYANQAVDLIAFKLDIDKKQVQILKRIKNTFPELESPDRFDGYVKDDEVIVDWNEKGKSDEKN</sequence>
<reference evidence="2 3" key="1">
    <citation type="submission" date="2018-11" db="EMBL/GenBank/DDBJ databases">
        <title>Flavobacterium sp. nov., YIM 102701-2 draft genome.</title>
        <authorList>
            <person name="Li G."/>
            <person name="Jiang Y."/>
        </authorList>
    </citation>
    <scope>NUCLEOTIDE SEQUENCE [LARGE SCALE GENOMIC DNA]</scope>
    <source>
        <strain evidence="2 3">YIM 102701-2</strain>
    </source>
</reference>
<dbReference type="Proteomes" id="UP000275719">
    <property type="component" value="Unassembled WGS sequence"/>
</dbReference>
<keyword evidence="1" id="KW-0472">Membrane</keyword>